<evidence type="ECO:0000313" key="1">
    <source>
        <dbReference type="EMBL" id="KKL05994.1"/>
    </source>
</evidence>
<accession>A0A0F9A8V1</accession>
<dbReference type="AlphaFoldDB" id="A0A0F9A8V1"/>
<gene>
    <name evidence="1" type="ORF">LCGC14_2600500</name>
</gene>
<reference evidence="1" key="1">
    <citation type="journal article" date="2015" name="Nature">
        <title>Complex archaea that bridge the gap between prokaryotes and eukaryotes.</title>
        <authorList>
            <person name="Spang A."/>
            <person name="Saw J.H."/>
            <person name="Jorgensen S.L."/>
            <person name="Zaremba-Niedzwiedzka K."/>
            <person name="Martijn J."/>
            <person name="Lind A.E."/>
            <person name="van Eijk R."/>
            <person name="Schleper C."/>
            <person name="Guy L."/>
            <person name="Ettema T.J."/>
        </authorList>
    </citation>
    <scope>NUCLEOTIDE SEQUENCE</scope>
</reference>
<organism evidence="1">
    <name type="scientific">marine sediment metagenome</name>
    <dbReference type="NCBI Taxonomy" id="412755"/>
    <lineage>
        <taxon>unclassified sequences</taxon>
        <taxon>metagenomes</taxon>
        <taxon>ecological metagenomes</taxon>
    </lineage>
</organism>
<dbReference type="EMBL" id="LAZR01043897">
    <property type="protein sequence ID" value="KKL05994.1"/>
    <property type="molecule type" value="Genomic_DNA"/>
</dbReference>
<proteinExistence type="predicted"/>
<comment type="caution">
    <text evidence="1">The sequence shown here is derived from an EMBL/GenBank/DDBJ whole genome shotgun (WGS) entry which is preliminary data.</text>
</comment>
<name>A0A0F9A8V1_9ZZZZ</name>
<sequence length="105" mass="12061">MTDQPTPVELLDQALACKPGVGAPVEFNSLQERDSFRWRLYAAMSADGRRSRREDDPALPDWGKHRWGAVRIERLGDTVLWIGRMYEFKVGEPVPLANARRRSHE</sequence>
<protein>
    <submittedName>
        <fullName evidence="1">Uncharacterized protein</fullName>
    </submittedName>
</protein>